<feature type="region of interest" description="Disordered" evidence="8">
    <location>
        <begin position="833"/>
        <end position="889"/>
    </location>
</feature>
<evidence type="ECO:0000256" key="9">
    <source>
        <dbReference type="SAM" id="Phobius"/>
    </source>
</evidence>
<evidence type="ECO:0000256" key="7">
    <source>
        <dbReference type="SAM" id="Coils"/>
    </source>
</evidence>
<feature type="compositionally biased region" description="Polar residues" evidence="8">
    <location>
        <begin position="736"/>
        <end position="788"/>
    </location>
</feature>
<evidence type="ECO:0000313" key="12">
    <source>
        <dbReference type="EMBL" id="KAG9322713.1"/>
    </source>
</evidence>
<organism evidence="12 13">
    <name type="scientific">Mortierella alpina</name>
    <name type="common">Oleaginous fungus</name>
    <name type="synonym">Mortierella renispora</name>
    <dbReference type="NCBI Taxonomy" id="64518"/>
    <lineage>
        <taxon>Eukaryota</taxon>
        <taxon>Fungi</taxon>
        <taxon>Fungi incertae sedis</taxon>
        <taxon>Mucoromycota</taxon>
        <taxon>Mortierellomycotina</taxon>
        <taxon>Mortierellomycetes</taxon>
        <taxon>Mortierellales</taxon>
        <taxon>Mortierellaceae</taxon>
        <taxon>Mortierella</taxon>
    </lineage>
</organism>
<feature type="domain" description="EF-hand" evidence="11">
    <location>
        <begin position="26"/>
        <end position="61"/>
    </location>
</feature>
<dbReference type="PROSITE" id="PS50031">
    <property type="entry name" value="EH"/>
    <property type="match status" value="3"/>
</dbReference>
<dbReference type="GO" id="GO:0016020">
    <property type="term" value="C:membrane"/>
    <property type="evidence" value="ECO:0007669"/>
    <property type="project" value="UniProtKB-SubCell"/>
</dbReference>
<dbReference type="Pfam" id="PF12763">
    <property type="entry name" value="EH"/>
    <property type="match status" value="3"/>
</dbReference>
<feature type="compositionally biased region" description="Low complexity" evidence="8">
    <location>
        <begin position="706"/>
        <end position="720"/>
    </location>
</feature>
<dbReference type="InterPro" id="IPR000261">
    <property type="entry name" value="EH_dom"/>
</dbReference>
<feature type="region of interest" description="Disordered" evidence="8">
    <location>
        <begin position="290"/>
        <end position="310"/>
    </location>
</feature>
<evidence type="ECO:0000259" key="10">
    <source>
        <dbReference type="PROSITE" id="PS50031"/>
    </source>
</evidence>
<dbReference type="PROSITE" id="PS50222">
    <property type="entry name" value="EF_HAND_2"/>
    <property type="match status" value="3"/>
</dbReference>
<evidence type="ECO:0000256" key="2">
    <source>
        <dbReference type="ARBA" id="ARBA00005227"/>
    </source>
</evidence>
<feature type="transmembrane region" description="Helical" evidence="9">
    <location>
        <begin position="1581"/>
        <end position="1603"/>
    </location>
</feature>
<feature type="domain" description="EF-hand" evidence="11">
    <location>
        <begin position="359"/>
        <end position="392"/>
    </location>
</feature>
<dbReference type="CDD" id="cd00052">
    <property type="entry name" value="EH"/>
    <property type="match status" value="3"/>
</dbReference>
<dbReference type="GO" id="GO:0007034">
    <property type="term" value="P:vacuolar transport"/>
    <property type="evidence" value="ECO:0007669"/>
    <property type="project" value="TreeGrafter"/>
</dbReference>
<dbReference type="EMBL" id="JAIFTL010000133">
    <property type="protein sequence ID" value="KAG9322713.1"/>
    <property type="molecule type" value="Genomic_DNA"/>
</dbReference>
<accession>A0A9P8A1P5</accession>
<sequence length="1957" mass="208238">MASFGSPITRDGTGTVRRREITLTTREKQIYGQLWAAADKDNSGFITGADAVPFFAKSGLPPQVLGQIWVLADSDNKGVLGQQGFSIAVKLIAHAQSGKTPSAALINVDASLPHFDGITPAKTGDSSQTPIAAQLTGSGSASGAEPPLTNDDRTKYGGMFVACGPVNGLLDGDKAREVFLKSKLPVEKLSQIWSLADTKQRGSLDITDFTIAMYYIQHTMDGSVTSLPTTLPASILKACSVAGGGISGAGLISSPVMGAQTLPRQLTGGNLNVHSSPGFVGRQLTGSLGMTSSPLAKQNTGGAGSSSNLFGASDNVPWDISPEEKAKFDRFFDQLDKNGTGVIGGEEASRFFMNSRLPESVLAQIWDLSDITGSGNLSKDEFAVAMLLINRKNATNAPIPKTLPLSLVPPSLRSRLSAAGAFAGQEPTRSLTMPSSQSQYRRQSFDLLGDGPSLTSAISAAGISTSSQADKDLIGAEDLTSKLTSETGELASMQNQINNLSQVTGDLQAKRTILEKQLSVLSAQKQDISIRLNQIKTLHEGETKAIRDLESTLSSIQPQLIKLREEYAISERELNIARSNKDEFMLTLAKDQEESNMIRARLRQNNEETIKLREELEAKKKDTGRQKGLLEIARRQLSASDADKQKIVNEIAQESEKAAQAAKEIQAMSTLSPASASSLTPSGPPPPPAPRGSRKEPPPPPASRGTSVASPSSSFTSRVSPEAEEAFGIPPALRSPTGSFHSVHSPRAPQSLSRQSTGSSPFETIPRQTTGSSPFQSISRQATGSSFSGAAVEPIAHQETGMSTKSAEHSNTFLTAPASGAAALQENLWSPSTHAAHATMAGQPELTTSPFPETPQVPAESLTAAAETLPMSPPVGSQDPFGSMAFPAMDTPPVTKMDFDSAFTGFATSSSSKPPLSKNNSAIGSDGVKSAEAFAEAFPDIDGVSDGTDATKAKRVSAFGFDDDFSAASPITRTLEQSKEAEEDEFPPIVEMNHPDEDSSEADEDDDDDAFVQATSSVPSPDPVVPAAPSTATQEKASAPAETVASQGEEAPALPEAAGSESTLAPATTAPPVSTGSVTKKLTAADFGEFEAAFGGSGDGDDFDSAFNGVELAAPKVSSGTSGFGVSGGGFDEGFDFNSSFDDAFGPPAATPSSAAVTGASNATDAFGASFSAPFPSTTAPARQESFGEMEFNTSGKPVVARQATALDLDEAFGGFGGSSATPATGTEEAATTNNGFGGFGDFEAEFSSLSTPSATPAATAAVTDASSGNVAAAAAATTTPAPPQVDLPGVEELISMGFTRQQANDALSRYDTRPAPGLADAFYLPGVAPHEYQPNQPVPLMVNALTPGSDNSDLRSVIPYDYYDPQFGFCAPLNGKKEAQAESLGSILFGDRIWSSPFQISMGVKLACQKLCDATVSPEQAQFINARIRENYAINWLIDGLPAGHSRPPSNGQSTADGAEGIYSLGFSLGEEDEDERGNKKSLPSLNNHYEITIEYHHNTVKNSQRVIGVRVSPMSIATPIIGQEGCGTLDAEQSVAVYLDEKKTNTVTYTYSVNWTQVSTAWATRWDKYILVGEPRIHWFSLVNSIIIVLFLTGMVAMILLRALHKDISRYNQIYSRLESLESATGGQDDNMDMQEDFGWKLVHGDVFRAPAYPMLLSILAGNGSQMFLMASVTIVFAALGFLSPSNRGSLATVMIVFYMFFGIVAGFISARLYKMFGGEAWKSNVLATAFLFPSVIFGAFVSLNFFLISANSSGAVPFGTMLGIVALWFLIATPLSVIGSYLGFQRPKIETPVRANQIPRQIPDQAFYLRPLPSMLIAGVLPFGAIFIELYFILNSIWFHRIYYVFGFLFLVFGVLIVTCAEVTILMAYFHLCAEDYRWWWRSFFTSGSAALYVYLYSMFYYWSTLEIRSFTSTVLYFGYMSVISGMFFVMSGAIGFFSTMMFVRKIYSSIKID</sequence>
<keyword evidence="4" id="KW-0732">Signal</keyword>
<evidence type="ECO:0000259" key="11">
    <source>
        <dbReference type="PROSITE" id="PS50222"/>
    </source>
</evidence>
<feature type="domain" description="EH" evidence="10">
    <location>
        <begin position="27"/>
        <end position="113"/>
    </location>
</feature>
<comment type="caution">
    <text evidence="12">The sequence shown here is derived from an EMBL/GenBank/DDBJ whole genome shotgun (WGS) entry which is preliminary data.</text>
</comment>
<proteinExistence type="inferred from homology"/>
<dbReference type="SMART" id="SM00027">
    <property type="entry name" value="EH"/>
    <property type="match status" value="3"/>
</dbReference>
<evidence type="ECO:0000256" key="6">
    <source>
        <dbReference type="ARBA" id="ARBA00023136"/>
    </source>
</evidence>
<evidence type="ECO:0000313" key="13">
    <source>
        <dbReference type="Proteomes" id="UP000717515"/>
    </source>
</evidence>
<keyword evidence="7" id="KW-0175">Coiled coil</keyword>
<feature type="compositionally biased region" description="Acidic residues" evidence="8">
    <location>
        <begin position="998"/>
        <end position="1010"/>
    </location>
</feature>
<dbReference type="PANTHER" id="PTHR10766">
    <property type="entry name" value="TRANSMEMBRANE 9 SUPERFAMILY PROTEIN"/>
    <property type="match status" value="1"/>
</dbReference>
<feature type="transmembrane region" description="Helical" evidence="9">
    <location>
        <begin position="1818"/>
        <end position="1841"/>
    </location>
</feature>
<keyword evidence="5 9" id="KW-1133">Transmembrane helix</keyword>
<feature type="compositionally biased region" description="Polar residues" evidence="8">
    <location>
        <begin position="1063"/>
        <end position="1076"/>
    </location>
</feature>
<dbReference type="GO" id="GO:0072657">
    <property type="term" value="P:protein localization to membrane"/>
    <property type="evidence" value="ECO:0007669"/>
    <property type="project" value="TreeGrafter"/>
</dbReference>
<protein>
    <recommendedName>
        <fullName evidence="14">Transmembrane 9 superfamily member</fullName>
    </recommendedName>
</protein>
<keyword evidence="6 9" id="KW-0472">Membrane</keyword>
<feature type="region of interest" description="Disordered" evidence="8">
    <location>
        <begin position="906"/>
        <end position="925"/>
    </location>
</feature>
<feature type="domain" description="EH" evidence="10">
    <location>
        <begin position="152"/>
        <end position="242"/>
    </location>
</feature>
<evidence type="ECO:0000256" key="3">
    <source>
        <dbReference type="ARBA" id="ARBA00022692"/>
    </source>
</evidence>
<dbReference type="InterPro" id="IPR002048">
    <property type="entry name" value="EF_hand_dom"/>
</dbReference>
<feature type="transmembrane region" description="Helical" evidence="9">
    <location>
        <begin position="1918"/>
        <end position="1947"/>
    </location>
</feature>
<feature type="transmembrane region" description="Helical" evidence="9">
    <location>
        <begin position="1693"/>
        <end position="1716"/>
    </location>
</feature>
<feature type="transmembrane region" description="Helical" evidence="9">
    <location>
        <begin position="1763"/>
        <end position="1787"/>
    </location>
</feature>
<dbReference type="Proteomes" id="UP000717515">
    <property type="component" value="Unassembled WGS sequence"/>
</dbReference>
<feature type="compositionally biased region" description="Low complexity" evidence="8">
    <location>
        <begin position="659"/>
        <end position="681"/>
    </location>
</feature>
<keyword evidence="3 9" id="KW-0812">Transmembrane</keyword>
<evidence type="ECO:0000256" key="4">
    <source>
        <dbReference type="ARBA" id="ARBA00022729"/>
    </source>
</evidence>
<dbReference type="GO" id="GO:0005509">
    <property type="term" value="F:calcium ion binding"/>
    <property type="evidence" value="ECO:0007669"/>
    <property type="project" value="InterPro"/>
</dbReference>
<feature type="region of interest" description="Disordered" evidence="8">
    <location>
        <begin position="964"/>
        <end position="1076"/>
    </location>
</feature>
<evidence type="ECO:0008006" key="14">
    <source>
        <dbReference type="Google" id="ProtNLM"/>
    </source>
</evidence>
<dbReference type="GO" id="GO:0005737">
    <property type="term" value="C:cytoplasm"/>
    <property type="evidence" value="ECO:0007669"/>
    <property type="project" value="UniProtKB-ARBA"/>
</dbReference>
<feature type="domain" description="EH" evidence="10">
    <location>
        <begin position="324"/>
        <end position="414"/>
    </location>
</feature>
<gene>
    <name evidence="12" type="ORF">KVV02_000791</name>
</gene>
<feature type="compositionally biased region" description="Low complexity" evidence="8">
    <location>
        <begin position="1048"/>
        <end position="1062"/>
    </location>
</feature>
<feature type="transmembrane region" description="Helical" evidence="9">
    <location>
        <begin position="1728"/>
        <end position="1751"/>
    </location>
</feature>
<evidence type="ECO:0000256" key="5">
    <source>
        <dbReference type="ARBA" id="ARBA00022989"/>
    </source>
</evidence>
<name>A0A9P8A1P5_MORAP</name>
<dbReference type="Gene3D" id="1.10.238.10">
    <property type="entry name" value="EF-hand"/>
    <property type="match status" value="3"/>
</dbReference>
<dbReference type="InterPro" id="IPR004240">
    <property type="entry name" value="EMP70"/>
</dbReference>
<comment type="subcellular location">
    <subcellularLocation>
        <location evidence="1">Membrane</location>
        <topology evidence="1">Multi-pass membrane protein</topology>
    </subcellularLocation>
</comment>
<feature type="transmembrane region" description="Helical" evidence="9">
    <location>
        <begin position="1847"/>
        <end position="1875"/>
    </location>
</feature>
<dbReference type="Pfam" id="PF02990">
    <property type="entry name" value="EMP70"/>
    <property type="match status" value="1"/>
</dbReference>
<evidence type="ECO:0000256" key="8">
    <source>
        <dbReference type="SAM" id="MobiDB-lite"/>
    </source>
</evidence>
<feature type="domain" description="EF-hand" evidence="11">
    <location>
        <begin position="323"/>
        <end position="358"/>
    </location>
</feature>
<feature type="transmembrane region" description="Helical" evidence="9">
    <location>
        <begin position="1669"/>
        <end position="1687"/>
    </location>
</feature>
<feature type="coiled-coil region" evidence="7">
    <location>
        <begin position="476"/>
        <end position="510"/>
    </location>
</feature>
<evidence type="ECO:0000256" key="1">
    <source>
        <dbReference type="ARBA" id="ARBA00004141"/>
    </source>
</evidence>
<feature type="region of interest" description="Disordered" evidence="8">
    <location>
        <begin position="659"/>
        <end position="807"/>
    </location>
</feature>
<dbReference type="PANTHER" id="PTHR10766:SF111">
    <property type="entry name" value="TRANSMEMBRANE 9 SUPERFAMILY MEMBER 2"/>
    <property type="match status" value="1"/>
</dbReference>
<feature type="transmembrane region" description="Helical" evidence="9">
    <location>
        <begin position="1887"/>
        <end position="1906"/>
    </location>
</feature>
<dbReference type="InterPro" id="IPR011992">
    <property type="entry name" value="EF-hand-dom_pair"/>
</dbReference>
<comment type="similarity">
    <text evidence="2">Belongs to the nonaspanin (TM9SF) (TC 9.A.2) family.</text>
</comment>
<dbReference type="SMART" id="SM00054">
    <property type="entry name" value="EFh"/>
    <property type="match status" value="4"/>
</dbReference>
<reference evidence="12" key="1">
    <citation type="submission" date="2021-07" db="EMBL/GenBank/DDBJ databases">
        <title>Draft genome of Mortierella alpina, strain LL118, isolated from an aspen leaf litter sample.</title>
        <authorList>
            <person name="Yang S."/>
            <person name="Vinatzer B.A."/>
        </authorList>
    </citation>
    <scope>NUCLEOTIDE SEQUENCE</scope>
    <source>
        <strain evidence="12">LL118</strain>
    </source>
</reference>
<dbReference type="SUPFAM" id="SSF47473">
    <property type="entry name" value="EF-hand"/>
    <property type="match status" value="3"/>
</dbReference>
<feature type="compositionally biased region" description="Low complexity" evidence="8">
    <location>
        <begin position="906"/>
        <end position="921"/>
    </location>
</feature>